<feature type="binding site" evidence="5">
    <location>
        <position position="211"/>
    </location>
    <ligand>
        <name>Fe cation</name>
        <dbReference type="ChEBI" id="CHEBI:24875"/>
        <note>catalytic</note>
    </ligand>
</feature>
<dbReference type="GO" id="GO:0010436">
    <property type="term" value="F:carotenoid dioxygenase activity"/>
    <property type="evidence" value="ECO:0007669"/>
    <property type="project" value="TreeGrafter"/>
</dbReference>
<evidence type="ECO:0000313" key="7">
    <source>
        <dbReference type="EMBL" id="SRX83544.1"/>
    </source>
</evidence>
<dbReference type="Pfam" id="PF03055">
    <property type="entry name" value="RPE65"/>
    <property type="match status" value="1"/>
</dbReference>
<dbReference type="AlphaFoldDB" id="A0A375YRE3"/>
<dbReference type="PANTHER" id="PTHR10543">
    <property type="entry name" value="BETA-CAROTENE DIOXYGENASE"/>
    <property type="match status" value="1"/>
</dbReference>
<dbReference type="EMBL" id="UEGS01000001">
    <property type="protein sequence ID" value="SRX83544.1"/>
    <property type="molecule type" value="Genomic_DNA"/>
</dbReference>
<dbReference type="Proteomes" id="UP000252008">
    <property type="component" value="Unassembled WGS sequence"/>
</dbReference>
<evidence type="ECO:0000256" key="5">
    <source>
        <dbReference type="PIRSR" id="PIRSR604294-1"/>
    </source>
</evidence>
<keyword evidence="4 5" id="KW-0408">Iron</keyword>
<dbReference type="InterPro" id="IPR004294">
    <property type="entry name" value="Carotenoid_Oase"/>
</dbReference>
<keyword evidence="3 6" id="KW-0560">Oxidoreductase</keyword>
<dbReference type="GO" id="GO:0046872">
    <property type="term" value="F:metal ion binding"/>
    <property type="evidence" value="ECO:0007669"/>
    <property type="project" value="UniProtKB-KW"/>
</dbReference>
<dbReference type="STRING" id="39692.BST38_21420"/>
<dbReference type="RefSeq" id="WP_083145491.1">
    <property type="nucleotide sequence ID" value="NZ_MVID01000023.1"/>
</dbReference>
<comment type="cofactor">
    <cofactor evidence="5 6">
        <name>Fe(2+)</name>
        <dbReference type="ChEBI" id="CHEBI:29033"/>
    </cofactor>
    <text evidence="5 6">Binds 1 Fe(2+) ion per subunit.</text>
</comment>
<keyword evidence="8" id="KW-1185">Reference proteome</keyword>
<proteinExistence type="inferred from homology"/>
<reference evidence="7 8" key="1">
    <citation type="submission" date="2018-05" db="EMBL/GenBank/DDBJ databases">
        <authorList>
            <consortium name="IHU Genomes"/>
        </authorList>
    </citation>
    <scope>NUCLEOTIDE SEQUENCE [LARGE SCALE GENOMIC DNA]</scope>
    <source>
        <strain evidence="7 8">P7335</strain>
    </source>
</reference>
<evidence type="ECO:0000256" key="6">
    <source>
        <dbReference type="RuleBase" id="RU364048"/>
    </source>
</evidence>
<evidence type="ECO:0000256" key="2">
    <source>
        <dbReference type="ARBA" id="ARBA00022723"/>
    </source>
</evidence>
<dbReference type="PANTHER" id="PTHR10543:SF89">
    <property type="entry name" value="CAROTENOID 9,10(9',10')-CLEAVAGE DIOXYGENASE 1"/>
    <property type="match status" value="1"/>
</dbReference>
<feature type="binding site" evidence="5">
    <location>
        <position position="162"/>
    </location>
    <ligand>
        <name>Fe cation</name>
        <dbReference type="ChEBI" id="CHEBI:24875"/>
        <note>catalytic</note>
    </ligand>
</feature>
<comment type="similarity">
    <text evidence="1 6">Belongs to the carotenoid oxygenase family.</text>
</comment>
<keyword evidence="6 7" id="KW-0223">Dioxygenase</keyword>
<feature type="binding site" evidence="5">
    <location>
        <position position="314"/>
    </location>
    <ligand>
        <name>Fe cation</name>
        <dbReference type="ChEBI" id="CHEBI:24875"/>
        <note>catalytic</note>
    </ligand>
</feature>
<protein>
    <recommendedName>
        <fullName evidence="6">Dioxygenase</fullName>
        <ecNumber evidence="6">1.13.11.-</ecNumber>
    </recommendedName>
</protein>
<dbReference type="EC" id="1.13.11.-" evidence="6"/>
<organism evidence="7 8">
    <name type="scientific">Mycolicibacterium parafortuitum</name>
    <name type="common">Mycobacterium parafortuitum</name>
    <dbReference type="NCBI Taxonomy" id="39692"/>
    <lineage>
        <taxon>Bacteria</taxon>
        <taxon>Bacillati</taxon>
        <taxon>Actinomycetota</taxon>
        <taxon>Actinomycetes</taxon>
        <taxon>Mycobacteriales</taxon>
        <taxon>Mycobacteriaceae</taxon>
        <taxon>Mycolicibacterium</taxon>
    </lineage>
</organism>
<evidence type="ECO:0000313" key="8">
    <source>
        <dbReference type="Proteomes" id="UP000252008"/>
    </source>
</evidence>
<dbReference type="GO" id="GO:0016121">
    <property type="term" value="P:carotene catabolic process"/>
    <property type="evidence" value="ECO:0007669"/>
    <property type="project" value="TreeGrafter"/>
</dbReference>
<name>A0A375YRE3_MYCPF</name>
<feature type="binding site" evidence="5">
    <location>
        <position position="485"/>
    </location>
    <ligand>
        <name>Fe cation</name>
        <dbReference type="ChEBI" id="CHEBI:24875"/>
        <note>catalytic</note>
    </ligand>
</feature>
<accession>A0A375YRE3</accession>
<evidence type="ECO:0000256" key="3">
    <source>
        <dbReference type="ARBA" id="ARBA00023002"/>
    </source>
</evidence>
<sequence length="492" mass="54148">MSNRAAANPYLEGAHAPLSAEYTLTELEVSGTIPDHLDGRYLRNGPNPIGEIDPELYHWFVGDGMVHGIRLRDGRAEWYRNRWVRGPQAARLLGAPAPRAPRAPRGHRGVASVGANTNVIGHAGKTLALIEAGVTNYELTEELDTVGACDFDGTLTGGYTAHPKRDPETGELHAISYQVMGRNTVQYSVIGVDGRARRTVDIEVTGCPMMHDFSLTERYVVIYDLPVTFDVRRAVETSVPRGLRMPARLVLSALLGRIRIPDPIAARKPDTSVSDHSFPYSWNPRYPARVGVMPRDGGNADVRWFDVEPCYVFHPMNAYDSPIDDTVVLDVVRHPKMFATEFHGPNEGPPTLDRWTIDLADRKVRETRIDDRGQEFPRVDERLVGKRHRYGYAPQVTGGAEASDVLLKHDFLGQGSASRAFGAGKVVGEFVFAPSSADAAEDDGVLMGYVYDRATDRSELAILDAATLEDVARVKLPHRVPAGFHGNWVPAG</sequence>
<gene>
    <name evidence="7" type="ORF">MPP7335_05324</name>
</gene>
<keyword evidence="2 5" id="KW-0479">Metal-binding</keyword>
<evidence type="ECO:0000256" key="1">
    <source>
        <dbReference type="ARBA" id="ARBA00006787"/>
    </source>
</evidence>
<evidence type="ECO:0000256" key="4">
    <source>
        <dbReference type="ARBA" id="ARBA00023004"/>
    </source>
</evidence>